<dbReference type="EMBL" id="FOFG01000007">
    <property type="protein sequence ID" value="SEQ73038.1"/>
    <property type="molecule type" value="Genomic_DNA"/>
</dbReference>
<proteinExistence type="predicted"/>
<evidence type="ECO:0000313" key="3">
    <source>
        <dbReference type="EMBL" id="SEQ73038.1"/>
    </source>
</evidence>
<dbReference type="GO" id="GO:0000166">
    <property type="term" value="F:nucleotide binding"/>
    <property type="evidence" value="ECO:0007669"/>
    <property type="project" value="InterPro"/>
</dbReference>
<evidence type="ECO:0000313" key="4">
    <source>
        <dbReference type="Proteomes" id="UP000199647"/>
    </source>
</evidence>
<keyword evidence="4" id="KW-1185">Reference proteome</keyword>
<dbReference type="STRING" id="1855383.SAMN05216548_10782"/>
<dbReference type="OrthoDB" id="9800252at2"/>
<organism evidence="3 4">
    <name type="scientific">Faunimonas pinastri</name>
    <dbReference type="NCBI Taxonomy" id="1855383"/>
    <lineage>
        <taxon>Bacteria</taxon>
        <taxon>Pseudomonadati</taxon>
        <taxon>Pseudomonadota</taxon>
        <taxon>Alphaproteobacteria</taxon>
        <taxon>Hyphomicrobiales</taxon>
        <taxon>Afifellaceae</taxon>
        <taxon>Faunimonas</taxon>
    </lineage>
</organism>
<dbReference type="RefSeq" id="WP_092496644.1">
    <property type="nucleotide sequence ID" value="NZ_FOFG01000007.1"/>
</dbReference>
<dbReference type="SUPFAM" id="SSF55347">
    <property type="entry name" value="Glyceraldehyde-3-phosphate dehydrogenase-like, C-terminal domain"/>
    <property type="match status" value="1"/>
</dbReference>
<evidence type="ECO:0000259" key="2">
    <source>
        <dbReference type="Pfam" id="PF22725"/>
    </source>
</evidence>
<accession>A0A1H9IEU8</accession>
<dbReference type="InterPro" id="IPR000683">
    <property type="entry name" value="Gfo/Idh/MocA-like_OxRdtase_N"/>
</dbReference>
<protein>
    <submittedName>
        <fullName evidence="3">Predicted dehydrogenase</fullName>
    </submittedName>
</protein>
<dbReference type="Gene3D" id="3.40.50.720">
    <property type="entry name" value="NAD(P)-binding Rossmann-like Domain"/>
    <property type="match status" value="1"/>
</dbReference>
<gene>
    <name evidence="3" type="ORF">SAMN05216548_10782</name>
</gene>
<dbReference type="SUPFAM" id="SSF51735">
    <property type="entry name" value="NAD(P)-binding Rossmann-fold domains"/>
    <property type="match status" value="1"/>
</dbReference>
<dbReference type="Proteomes" id="UP000199647">
    <property type="component" value="Unassembled WGS sequence"/>
</dbReference>
<evidence type="ECO:0000259" key="1">
    <source>
        <dbReference type="Pfam" id="PF01408"/>
    </source>
</evidence>
<feature type="domain" description="GFO/IDH/MocA-like oxidoreductase" evidence="2">
    <location>
        <begin position="132"/>
        <end position="252"/>
    </location>
</feature>
<feature type="domain" description="Gfo/Idh/MocA-like oxidoreductase N-terminal" evidence="1">
    <location>
        <begin position="4"/>
        <end position="119"/>
    </location>
</feature>
<name>A0A1H9IEU8_9HYPH</name>
<dbReference type="Pfam" id="PF22725">
    <property type="entry name" value="GFO_IDH_MocA_C3"/>
    <property type="match status" value="1"/>
</dbReference>
<sequence>MALRAALVGCGAMSRAWLDAAKQIHDFEVVALVDLSREAAQARADQFGLTHAVIGTDLDAVLAETKPDILFDVVVPAARRNVVETAFRHGCHVLSEKPMADTMENARALLAAADETHRLHAIMQNRRYIDGVRRMRAFLDSGAIGKITSLHCDFFLGPHFGGFREEMKHVLLLDMAIHTFDAGRYVSARRPLAVYCHESNPSNSWYAQGAAATAIFEMEDHVVFTYRGSWCAEGLRTSWESQWRVIGETGTLTWDGEDTFKAEAVAATGDFFSQMRTVEVPPPPPEMRIGGHAGVIADFVEAVRAGGTPETINRENIQSLAMVFGAIESAETGRRVAIEIPEQT</sequence>
<dbReference type="InterPro" id="IPR036291">
    <property type="entry name" value="NAD(P)-bd_dom_sf"/>
</dbReference>
<dbReference type="Gene3D" id="3.30.360.10">
    <property type="entry name" value="Dihydrodipicolinate Reductase, domain 2"/>
    <property type="match status" value="1"/>
</dbReference>
<dbReference type="Pfam" id="PF01408">
    <property type="entry name" value="GFO_IDH_MocA"/>
    <property type="match status" value="1"/>
</dbReference>
<dbReference type="PANTHER" id="PTHR43708:SF8">
    <property type="entry name" value="OXIDOREDUCTASE"/>
    <property type="match status" value="1"/>
</dbReference>
<dbReference type="PANTHER" id="PTHR43708">
    <property type="entry name" value="CONSERVED EXPRESSED OXIDOREDUCTASE (EUROFUNG)"/>
    <property type="match status" value="1"/>
</dbReference>
<dbReference type="AlphaFoldDB" id="A0A1H9IEU8"/>
<reference evidence="3 4" key="1">
    <citation type="submission" date="2016-10" db="EMBL/GenBank/DDBJ databases">
        <authorList>
            <person name="de Groot N.N."/>
        </authorList>
    </citation>
    <scope>NUCLEOTIDE SEQUENCE [LARGE SCALE GENOMIC DNA]</scope>
    <source>
        <strain evidence="3 4">A52C2</strain>
    </source>
</reference>
<dbReference type="InterPro" id="IPR051317">
    <property type="entry name" value="Gfo/Idh/MocA_oxidoreduct"/>
</dbReference>
<dbReference type="InterPro" id="IPR055170">
    <property type="entry name" value="GFO_IDH_MocA-like_dom"/>
</dbReference>